<dbReference type="RefSeq" id="WP_377356514.1">
    <property type="nucleotide sequence ID" value="NZ_JBHTCM010000004.1"/>
</dbReference>
<feature type="region of interest" description="Disordered" evidence="1">
    <location>
        <begin position="197"/>
        <end position="292"/>
    </location>
</feature>
<keyword evidence="3" id="KW-0966">Cell projection</keyword>
<protein>
    <submittedName>
        <fullName evidence="3">Flagellar hook-length control protein FliK</fullName>
    </submittedName>
</protein>
<dbReference type="CDD" id="cd17470">
    <property type="entry name" value="T3SS_Flik_C"/>
    <property type="match status" value="1"/>
</dbReference>
<feature type="compositionally biased region" description="Low complexity" evidence="1">
    <location>
        <begin position="357"/>
        <end position="385"/>
    </location>
</feature>
<accession>A0ABW2KSG1</accession>
<proteinExistence type="predicted"/>
<gene>
    <name evidence="3" type="ORF">ACFQPS_03635</name>
</gene>
<feature type="compositionally biased region" description="Low complexity" evidence="1">
    <location>
        <begin position="197"/>
        <end position="213"/>
    </location>
</feature>
<dbReference type="InterPro" id="IPR021136">
    <property type="entry name" value="Flagellar_hook_control-like_C"/>
</dbReference>
<feature type="compositionally biased region" description="Low complexity" evidence="1">
    <location>
        <begin position="418"/>
        <end position="427"/>
    </location>
</feature>
<feature type="region of interest" description="Disordered" evidence="1">
    <location>
        <begin position="603"/>
        <end position="653"/>
    </location>
</feature>
<feature type="compositionally biased region" description="Low complexity" evidence="1">
    <location>
        <begin position="462"/>
        <end position="476"/>
    </location>
</feature>
<feature type="domain" description="Flagellar hook-length control protein-like C-terminal" evidence="2">
    <location>
        <begin position="526"/>
        <end position="606"/>
    </location>
</feature>
<sequence length="653" mass="63559">MDILSAAPQKTAATAPALALALTGAAPQQTGGQQAGTQQTLDLFQQILGGMLGVAGGEAATDGTTVQRPRPSPGTMPAVAGIPQDGTAEALAPAPMTAAAADATAAETSLPAVTVFATLAAGALAAGAPGEDATAAEGTEGGAVDPALLAETGTVTVPLQIPAPGLSVVAARGLEGQNSAPQEQVVQAGAPLPQTVAGASDSAVAAPSGPAAPQKAAKSRQADAPQATLGDAVPSPTSGMAAGTEAPPSRVATGEEAGVSVADGNGQNGSPSEDDALAAARDRTANATPTADAQLVTAATAAAAGSTMTQAETTADAGIDAAAAPDALGDGADRADDAAATGAPPRPGSDAAPATVGKPPRAAAPSPSAGGAGKGTEATAAAAGADGDRAVPDSARGSEEAPDRSVRRPPARPDAPDAEPVAAAPAAPQAPRPTQPVGTAATASGSLVERAVAASGGKGDSGLDSSLGRSSGSESDIATDTAARTLSGDATRTDGADFASHLATTRGSRAAPQTLPALQQVAVTIQRGAQEGRNQLTVQLRPDELGRIDVRLEFDSGGRIRARVTADNPYTLDLLQRDSRGLEKALQDAGLRADSGSLSFSLRDEGRQAQQQQSDRGSGKAVAFAVEGGAASDTPQTTPPVRVLAPGRVDVRI</sequence>
<evidence type="ECO:0000313" key="3">
    <source>
        <dbReference type="EMBL" id="MFC7332240.1"/>
    </source>
</evidence>
<name>A0ABW2KSG1_9PROT</name>
<dbReference type="Pfam" id="PF02120">
    <property type="entry name" value="Flg_hook"/>
    <property type="match status" value="1"/>
</dbReference>
<keyword evidence="4" id="KW-1185">Reference proteome</keyword>
<dbReference type="EMBL" id="JBHTCM010000004">
    <property type="protein sequence ID" value="MFC7332240.1"/>
    <property type="molecule type" value="Genomic_DNA"/>
</dbReference>
<keyword evidence="3" id="KW-0969">Cilium</keyword>
<evidence type="ECO:0000256" key="1">
    <source>
        <dbReference type="SAM" id="MobiDB-lite"/>
    </source>
</evidence>
<dbReference type="Proteomes" id="UP001596456">
    <property type="component" value="Unassembled WGS sequence"/>
</dbReference>
<keyword evidence="3" id="KW-0282">Flagellum</keyword>
<evidence type="ECO:0000313" key="4">
    <source>
        <dbReference type="Proteomes" id="UP001596456"/>
    </source>
</evidence>
<dbReference type="InterPro" id="IPR038610">
    <property type="entry name" value="FliK-like_C_sf"/>
</dbReference>
<feature type="compositionally biased region" description="Basic and acidic residues" evidence="1">
    <location>
        <begin position="386"/>
        <end position="406"/>
    </location>
</feature>
<organism evidence="3 4">
    <name type="scientific">Rhodocista pekingensis</name>
    <dbReference type="NCBI Taxonomy" id="201185"/>
    <lineage>
        <taxon>Bacteria</taxon>
        <taxon>Pseudomonadati</taxon>
        <taxon>Pseudomonadota</taxon>
        <taxon>Alphaproteobacteria</taxon>
        <taxon>Rhodospirillales</taxon>
        <taxon>Azospirillaceae</taxon>
        <taxon>Rhodocista</taxon>
    </lineage>
</organism>
<dbReference type="Gene3D" id="3.30.750.140">
    <property type="match status" value="1"/>
</dbReference>
<evidence type="ECO:0000259" key="2">
    <source>
        <dbReference type="Pfam" id="PF02120"/>
    </source>
</evidence>
<reference evidence="4" key="1">
    <citation type="journal article" date="2019" name="Int. J. Syst. Evol. Microbiol.">
        <title>The Global Catalogue of Microorganisms (GCM) 10K type strain sequencing project: providing services to taxonomists for standard genome sequencing and annotation.</title>
        <authorList>
            <consortium name="The Broad Institute Genomics Platform"/>
            <consortium name="The Broad Institute Genome Sequencing Center for Infectious Disease"/>
            <person name="Wu L."/>
            <person name="Ma J."/>
        </authorList>
    </citation>
    <scope>NUCLEOTIDE SEQUENCE [LARGE SCALE GENOMIC DNA]</scope>
    <source>
        <strain evidence="4">CGMCC 1.16275</strain>
    </source>
</reference>
<comment type="caution">
    <text evidence="3">The sequence shown here is derived from an EMBL/GenBank/DDBJ whole genome shotgun (WGS) entry which is preliminary data.</text>
</comment>
<feature type="region of interest" description="Disordered" evidence="1">
    <location>
        <begin position="325"/>
        <end position="479"/>
    </location>
</feature>